<keyword evidence="3" id="KW-1185">Reference proteome</keyword>
<dbReference type="GO" id="GO:0016491">
    <property type="term" value="F:oxidoreductase activity"/>
    <property type="evidence" value="ECO:0007669"/>
    <property type="project" value="InterPro"/>
</dbReference>
<dbReference type="AlphaFoldDB" id="A0A9P6KL21"/>
<sequence length="110" mass="12431">MPYHETILFENTDELKLDMDHYLKVHMPLGMERLVKYGLRSYHVVKYTPGPFGPKPRWHVGATLVWESVESVKAAMASGDDFLAIYNDGPKYSNMRAIVTGGEVIDSNSV</sequence>
<dbReference type="OrthoDB" id="4892971at2759"/>
<evidence type="ECO:0000256" key="1">
    <source>
        <dbReference type="ARBA" id="ARBA00005986"/>
    </source>
</evidence>
<proteinExistence type="inferred from homology"/>
<dbReference type="PANTHER" id="PTHR40260">
    <property type="entry name" value="BLR8190 PROTEIN"/>
    <property type="match status" value="1"/>
</dbReference>
<dbReference type="Gene3D" id="3.30.70.100">
    <property type="match status" value="1"/>
</dbReference>
<reference evidence="2" key="1">
    <citation type="journal article" date="2020" name="Mol. Plant Microbe Interact.">
        <title>Genome Sequence of the Biocontrol Agent Coniothyrium minitans strain Conio (IMI 134523).</title>
        <authorList>
            <person name="Patel D."/>
            <person name="Shittu T.A."/>
            <person name="Baroncelli R."/>
            <person name="Muthumeenakshi S."/>
            <person name="Osborne T.H."/>
            <person name="Janganan T.K."/>
            <person name="Sreenivasaprasad S."/>
        </authorList>
    </citation>
    <scope>NUCLEOTIDE SEQUENCE</scope>
    <source>
        <strain evidence="2">Conio</strain>
    </source>
</reference>
<organism evidence="2 3">
    <name type="scientific">Paraphaeosphaeria minitans</name>
    <dbReference type="NCBI Taxonomy" id="565426"/>
    <lineage>
        <taxon>Eukaryota</taxon>
        <taxon>Fungi</taxon>
        <taxon>Dikarya</taxon>
        <taxon>Ascomycota</taxon>
        <taxon>Pezizomycotina</taxon>
        <taxon>Dothideomycetes</taxon>
        <taxon>Pleosporomycetidae</taxon>
        <taxon>Pleosporales</taxon>
        <taxon>Massarineae</taxon>
        <taxon>Didymosphaeriaceae</taxon>
        <taxon>Paraphaeosphaeria</taxon>
    </lineage>
</organism>
<protein>
    <submittedName>
        <fullName evidence="2">Ethyl tert-butyl ether degradation</fullName>
    </submittedName>
</protein>
<comment type="similarity">
    <text evidence="1">Belongs to the tpcK family.</text>
</comment>
<evidence type="ECO:0000313" key="3">
    <source>
        <dbReference type="Proteomes" id="UP000756921"/>
    </source>
</evidence>
<comment type="caution">
    <text evidence="2">The sequence shown here is derived from an EMBL/GenBank/DDBJ whole genome shotgun (WGS) entry which is preliminary data.</text>
</comment>
<name>A0A9P6KL21_9PLEO</name>
<dbReference type="InterPro" id="IPR011008">
    <property type="entry name" value="Dimeric_a/b-barrel"/>
</dbReference>
<dbReference type="PANTHER" id="PTHR40260:SF2">
    <property type="entry name" value="BLR8190 PROTEIN"/>
    <property type="match status" value="1"/>
</dbReference>
<evidence type="ECO:0000313" key="2">
    <source>
        <dbReference type="EMBL" id="KAF9730196.1"/>
    </source>
</evidence>
<dbReference type="EMBL" id="WJXW01000015">
    <property type="protein sequence ID" value="KAF9730196.1"/>
    <property type="molecule type" value="Genomic_DNA"/>
</dbReference>
<gene>
    <name evidence="2" type="ORF">PMIN01_12129</name>
</gene>
<dbReference type="Proteomes" id="UP000756921">
    <property type="component" value="Unassembled WGS sequence"/>
</dbReference>
<accession>A0A9P6KL21</accession>
<dbReference type="SUPFAM" id="SSF54909">
    <property type="entry name" value="Dimeric alpha+beta barrel"/>
    <property type="match status" value="1"/>
</dbReference>
<dbReference type="NCBIfam" id="TIGR02118">
    <property type="entry name" value="EthD family reductase"/>
    <property type="match status" value="1"/>
</dbReference>
<dbReference type="InterPro" id="IPR009799">
    <property type="entry name" value="EthD_dom"/>
</dbReference>